<dbReference type="OrthoDB" id="1426482at2"/>
<comment type="caution">
    <text evidence="2">The sequence shown here is derived from an EMBL/GenBank/DDBJ whole genome shotgun (WGS) entry which is preliminary data.</text>
</comment>
<gene>
    <name evidence="2" type="ORF">DF182_18360</name>
</gene>
<dbReference type="InterPro" id="IPR003593">
    <property type="entry name" value="AAA+_ATPase"/>
</dbReference>
<name>A0A365XQB5_9BACT</name>
<organism evidence="2 3">
    <name type="scientific">Chitinophaga flava</name>
    <dbReference type="NCBI Taxonomy" id="2259036"/>
    <lineage>
        <taxon>Bacteria</taxon>
        <taxon>Pseudomonadati</taxon>
        <taxon>Bacteroidota</taxon>
        <taxon>Chitinophagia</taxon>
        <taxon>Chitinophagales</taxon>
        <taxon>Chitinophagaceae</taxon>
        <taxon>Chitinophaga</taxon>
    </lineage>
</organism>
<evidence type="ECO:0000259" key="1">
    <source>
        <dbReference type="SMART" id="SM00382"/>
    </source>
</evidence>
<dbReference type="EMBL" id="QFFJ01000002">
    <property type="protein sequence ID" value="RBL88543.1"/>
    <property type="molecule type" value="Genomic_DNA"/>
</dbReference>
<sequence length="229" mass="26438">MKKQAVMPAWHFVETIASQTLDAYFEDAKMYGNVFAITGAAGSGKTFAAQRFSTIEPSVIHLECAEHWNRKIFLRKILAAMHKEPQGYNVGDLLDEIVSHLLIMEEPLLILDEADKLSDQVLYFFITLYNLLRGKCGIVMMATNHLVKRMERGRRLNRKGYTEIYSRLGRRIIQLPTLNKQEIISICEANGISDQPAAVEIFHECEGDMRRLEREVHKRKRKMLKQTQK</sequence>
<dbReference type="InterPro" id="IPR027417">
    <property type="entry name" value="P-loop_NTPase"/>
</dbReference>
<proteinExistence type="predicted"/>
<dbReference type="PANTHER" id="PTHR35894:SF5">
    <property type="entry name" value="MU-LIKE PROPHAGE FLUMU DNA TRANSPOSITION PROTEIN B"/>
    <property type="match status" value="1"/>
</dbReference>
<dbReference type="RefSeq" id="WP_113617286.1">
    <property type="nucleotide sequence ID" value="NZ_QFFJ01000002.1"/>
</dbReference>
<dbReference type="InterPro" id="IPR049945">
    <property type="entry name" value="AAA_22"/>
</dbReference>
<feature type="domain" description="AAA+ ATPase" evidence="1">
    <location>
        <begin position="31"/>
        <end position="170"/>
    </location>
</feature>
<reference evidence="2 3" key="1">
    <citation type="submission" date="2018-05" db="EMBL/GenBank/DDBJ databases">
        <title>Chitinophaga sp. K3CV102501T nov., isolated from isolated from a monsoon evergreen broad-leaved forest soil.</title>
        <authorList>
            <person name="Lv Y."/>
        </authorList>
    </citation>
    <scope>NUCLEOTIDE SEQUENCE [LARGE SCALE GENOMIC DNA]</scope>
    <source>
        <strain evidence="2 3">GDMCC 1.1325</strain>
    </source>
</reference>
<dbReference type="SMART" id="SM00382">
    <property type="entry name" value="AAA"/>
    <property type="match status" value="1"/>
</dbReference>
<dbReference type="Proteomes" id="UP000253410">
    <property type="component" value="Unassembled WGS sequence"/>
</dbReference>
<dbReference type="AlphaFoldDB" id="A0A365XQB5"/>
<dbReference type="SUPFAM" id="SSF52540">
    <property type="entry name" value="P-loop containing nucleoside triphosphate hydrolases"/>
    <property type="match status" value="1"/>
</dbReference>
<evidence type="ECO:0000313" key="3">
    <source>
        <dbReference type="Proteomes" id="UP000253410"/>
    </source>
</evidence>
<evidence type="ECO:0000313" key="2">
    <source>
        <dbReference type="EMBL" id="RBL88543.1"/>
    </source>
</evidence>
<dbReference type="GO" id="GO:0016887">
    <property type="term" value="F:ATP hydrolysis activity"/>
    <property type="evidence" value="ECO:0007669"/>
    <property type="project" value="InterPro"/>
</dbReference>
<dbReference type="InterPro" id="IPR052026">
    <property type="entry name" value="ExeA_AAA_ATPase_DNA-bind"/>
</dbReference>
<dbReference type="PANTHER" id="PTHR35894">
    <property type="entry name" value="GENERAL SECRETION PATHWAY PROTEIN A-RELATED"/>
    <property type="match status" value="1"/>
</dbReference>
<protein>
    <submittedName>
        <fullName evidence="2">ATPase</fullName>
    </submittedName>
</protein>
<accession>A0A365XQB5</accession>
<dbReference type="Gene3D" id="3.40.50.300">
    <property type="entry name" value="P-loop containing nucleotide triphosphate hydrolases"/>
    <property type="match status" value="1"/>
</dbReference>
<keyword evidence="3" id="KW-1185">Reference proteome</keyword>
<dbReference type="Pfam" id="PF13401">
    <property type="entry name" value="AAA_22"/>
    <property type="match status" value="1"/>
</dbReference>